<comment type="caution">
    <text evidence="2">The sequence shown here is derived from an EMBL/GenBank/DDBJ whole genome shotgun (WGS) entry which is preliminary data.</text>
</comment>
<sequence>MLRLPPTTISVTMTEVRNFEHHRRFKRYLARNNSRTRRSPTQYEHDGSVVKESLTATPRTQNLQDTDEPGNTETPKGRTQPDTPKLFSLPPRRPPKFTLVPAKEASTSHEASESSQSTSFYASTLSGDEQGPNSSGTRLPPSFSIGGGTASDELSLPFRTFNQGPSDSSEELARDYHPITLYSRPSPRGARAQTETRNSIPAEHGSDASLDSVAHDAESAEWPITQNSANQSAIDTRRDDDELSSPQEEVVGTDLGVRVYNDSLPASLQPQTPRNLPEARHRSRLDGSHTAPAPRVASRTAQYSSWHYNRTRSPSGLAAPGFRGLFGGTENSGGSAQLIREALYYTQDEMDERNANSDD</sequence>
<protein>
    <submittedName>
        <fullName evidence="2">Uncharacterized protein</fullName>
    </submittedName>
</protein>
<feature type="compositionally biased region" description="Low complexity" evidence="1">
    <location>
        <begin position="113"/>
        <end position="126"/>
    </location>
</feature>
<name>A0ABR1W240_9PEZI</name>
<feature type="compositionally biased region" description="Polar residues" evidence="1">
    <location>
        <begin position="224"/>
        <end position="234"/>
    </location>
</feature>
<organism evidence="2 3">
    <name type="scientific">Apiospora saccharicola</name>
    <dbReference type="NCBI Taxonomy" id="335842"/>
    <lineage>
        <taxon>Eukaryota</taxon>
        <taxon>Fungi</taxon>
        <taxon>Dikarya</taxon>
        <taxon>Ascomycota</taxon>
        <taxon>Pezizomycotina</taxon>
        <taxon>Sordariomycetes</taxon>
        <taxon>Xylariomycetidae</taxon>
        <taxon>Amphisphaeriales</taxon>
        <taxon>Apiosporaceae</taxon>
        <taxon>Apiospora</taxon>
    </lineage>
</organism>
<dbReference type="EMBL" id="JAQQWM010000002">
    <property type="protein sequence ID" value="KAK8077565.1"/>
    <property type="molecule type" value="Genomic_DNA"/>
</dbReference>
<feature type="compositionally biased region" description="Polar residues" evidence="1">
    <location>
        <begin position="264"/>
        <end position="274"/>
    </location>
</feature>
<evidence type="ECO:0000256" key="1">
    <source>
        <dbReference type="SAM" id="MobiDB-lite"/>
    </source>
</evidence>
<evidence type="ECO:0000313" key="2">
    <source>
        <dbReference type="EMBL" id="KAK8077565.1"/>
    </source>
</evidence>
<feature type="compositionally biased region" description="Polar residues" evidence="1">
    <location>
        <begin position="54"/>
        <end position="64"/>
    </location>
</feature>
<feature type="region of interest" description="Disordered" evidence="1">
    <location>
        <begin position="30"/>
        <end position="333"/>
    </location>
</feature>
<evidence type="ECO:0000313" key="3">
    <source>
        <dbReference type="Proteomes" id="UP001446871"/>
    </source>
</evidence>
<gene>
    <name evidence="2" type="ORF">PG996_003735</name>
</gene>
<accession>A0ABR1W240</accession>
<reference evidence="2 3" key="1">
    <citation type="submission" date="2023-01" db="EMBL/GenBank/DDBJ databases">
        <title>Analysis of 21 Apiospora genomes using comparative genomics revels a genus with tremendous synthesis potential of carbohydrate active enzymes and secondary metabolites.</title>
        <authorList>
            <person name="Sorensen T."/>
        </authorList>
    </citation>
    <scope>NUCLEOTIDE SEQUENCE [LARGE SCALE GENOMIC DNA]</scope>
    <source>
        <strain evidence="2 3">CBS 83171</strain>
    </source>
</reference>
<keyword evidence="3" id="KW-1185">Reference proteome</keyword>
<proteinExistence type="predicted"/>
<dbReference type="Proteomes" id="UP001446871">
    <property type="component" value="Unassembled WGS sequence"/>
</dbReference>
<feature type="compositionally biased region" description="Basic and acidic residues" evidence="1">
    <location>
        <begin position="277"/>
        <end position="287"/>
    </location>
</feature>
<feature type="compositionally biased region" description="Polar residues" evidence="1">
    <location>
        <begin position="299"/>
        <end position="314"/>
    </location>
</feature>